<dbReference type="Proteomes" id="UP000279859">
    <property type="component" value="Unassembled WGS sequence"/>
</dbReference>
<proteinExistence type="predicted"/>
<evidence type="ECO:0000313" key="1">
    <source>
        <dbReference type="EMBL" id="RNE63678.1"/>
    </source>
</evidence>
<dbReference type="EMBL" id="RDSR01000008">
    <property type="protein sequence ID" value="RNE63678.1"/>
    <property type="molecule type" value="Genomic_DNA"/>
</dbReference>
<dbReference type="RefSeq" id="WP_123045555.1">
    <property type="nucleotide sequence ID" value="NZ_RDSR01000008.1"/>
</dbReference>
<evidence type="ECO:0000313" key="2">
    <source>
        <dbReference type="Proteomes" id="UP000279859"/>
    </source>
</evidence>
<dbReference type="InterPro" id="IPR010349">
    <property type="entry name" value="Asparaginase_II"/>
</dbReference>
<dbReference type="OrthoDB" id="9780674at2"/>
<gene>
    <name evidence="1" type="ORF">EEJ31_06835</name>
</gene>
<accession>A0A3M8LGR5</accession>
<dbReference type="Pfam" id="PF06089">
    <property type="entry name" value="Asparaginase_II"/>
    <property type="match status" value="1"/>
</dbReference>
<sequence length="330" mass="34225">MSGTFTASDAVELAVVERSGFIESRHVGSAVVMNGEGEVLRTLGAVDAPVFPRSALKPFQAVAVMTSGVTLRGEDAAIATASHTGTLRHVELVRGILTRAGIPVTALACPAAWPEDQATRDALVRSGGQKDRLFMNCSGKHAAMLVACRQNGWPLAGYLDPEHPLQKHILDVVERFTGQRPAATGVDGCGAPVHAMSLTALGHGIARIATSRSNSPFAIYREAGFLGEALRENGWAIAGPGKADTVVIERLGIFVKSGAEGTVVASADNGTTVALKILDGNLRAGMIVALSLLRDAGALSRSDLEAVAPRLDLGVAGGGHVVGWVRPSYA</sequence>
<dbReference type="AlphaFoldDB" id="A0A3M8LGR5"/>
<dbReference type="PANTHER" id="PTHR42110">
    <property type="entry name" value="L-ASPARAGINASE, PUTATIVE (AFU_ORTHOLOGUE AFUA_3G11890)-RELATED"/>
    <property type="match status" value="1"/>
</dbReference>
<protein>
    <submittedName>
        <fullName evidence="1">Asparaginase</fullName>
    </submittedName>
</protein>
<dbReference type="PANTHER" id="PTHR42110:SF1">
    <property type="entry name" value="L-ASPARAGINASE, PUTATIVE (AFU_ORTHOLOGUE AFUA_3G11890)-RELATED"/>
    <property type="match status" value="1"/>
</dbReference>
<name>A0A3M8LGR5_9MICO</name>
<reference evidence="1 2" key="1">
    <citation type="submission" date="2018-11" db="EMBL/GenBank/DDBJ databases">
        <title>Cryobacterium sp. nov., isolated from rhizosphere soil of lettuce.</title>
        <authorList>
            <person name="Wang Y."/>
        </authorList>
    </citation>
    <scope>NUCLEOTIDE SEQUENCE [LARGE SCALE GENOMIC DNA]</scope>
    <source>
        <strain evidence="1 2">NEAU-85</strain>
    </source>
</reference>
<comment type="caution">
    <text evidence="1">The sequence shown here is derived from an EMBL/GenBank/DDBJ whole genome shotgun (WGS) entry which is preliminary data.</text>
</comment>
<keyword evidence="2" id="KW-1185">Reference proteome</keyword>
<organism evidence="1 2">
    <name type="scientific">Cryobacterium tepidiphilum</name>
    <dbReference type="NCBI Taxonomy" id="2486026"/>
    <lineage>
        <taxon>Bacteria</taxon>
        <taxon>Bacillati</taxon>
        <taxon>Actinomycetota</taxon>
        <taxon>Actinomycetes</taxon>
        <taxon>Micrococcales</taxon>
        <taxon>Microbacteriaceae</taxon>
        <taxon>Cryobacterium</taxon>
    </lineage>
</organism>